<dbReference type="PhylomeDB" id="A7S8P7"/>
<dbReference type="SUPFAM" id="SSF50494">
    <property type="entry name" value="Trypsin-like serine proteases"/>
    <property type="match status" value="1"/>
</dbReference>
<keyword evidence="19" id="KW-1185">Reference proteome</keyword>
<evidence type="ECO:0000256" key="3">
    <source>
        <dbReference type="ARBA" id="ARBA00022475"/>
    </source>
</evidence>
<keyword evidence="3" id="KW-1003">Cell membrane</keyword>
<dbReference type="InterPro" id="IPR018114">
    <property type="entry name" value="TRYPSIN_HIS"/>
</dbReference>
<keyword evidence="5" id="KW-0645">Protease</keyword>
<evidence type="ECO:0000256" key="14">
    <source>
        <dbReference type="ARBA" id="ARBA00056576"/>
    </source>
</evidence>
<dbReference type="GO" id="GO:0005886">
    <property type="term" value="C:plasma membrane"/>
    <property type="evidence" value="ECO:0007669"/>
    <property type="project" value="UniProtKB-SubCell"/>
</dbReference>
<keyword evidence="13" id="KW-0325">Glycoprotein</keyword>
<organism evidence="18 19">
    <name type="scientific">Nematostella vectensis</name>
    <name type="common">Starlet sea anemone</name>
    <dbReference type="NCBI Taxonomy" id="45351"/>
    <lineage>
        <taxon>Eukaryota</taxon>
        <taxon>Metazoa</taxon>
        <taxon>Cnidaria</taxon>
        <taxon>Anthozoa</taxon>
        <taxon>Hexacorallia</taxon>
        <taxon>Actiniaria</taxon>
        <taxon>Edwardsiidae</taxon>
        <taxon>Nematostella</taxon>
    </lineage>
</organism>
<dbReference type="AlphaFoldDB" id="A7S8P7"/>
<evidence type="ECO:0000256" key="12">
    <source>
        <dbReference type="ARBA" id="ARBA00023157"/>
    </source>
</evidence>
<dbReference type="GO" id="GO:0006508">
    <property type="term" value="P:proteolysis"/>
    <property type="evidence" value="ECO:0000318"/>
    <property type="project" value="GO_Central"/>
</dbReference>
<dbReference type="PANTHER" id="PTHR24264:SF65">
    <property type="entry name" value="SRCR DOMAIN-CONTAINING PROTEIN"/>
    <property type="match status" value="1"/>
</dbReference>
<dbReference type="Proteomes" id="UP000001593">
    <property type="component" value="Unassembled WGS sequence"/>
</dbReference>
<dbReference type="PROSITE" id="PS00134">
    <property type="entry name" value="TRYPSIN_HIS"/>
    <property type="match status" value="1"/>
</dbReference>
<keyword evidence="8" id="KW-0720">Serine protease</keyword>
<dbReference type="KEGG" id="nve:5511530"/>
<dbReference type="PANTHER" id="PTHR24264">
    <property type="entry name" value="TRYPSIN-RELATED"/>
    <property type="match status" value="1"/>
</dbReference>
<evidence type="ECO:0000256" key="6">
    <source>
        <dbReference type="ARBA" id="ARBA00022692"/>
    </source>
</evidence>
<keyword evidence="12" id="KW-1015">Disulfide bond</keyword>
<dbReference type="GO" id="GO:0004252">
    <property type="term" value="F:serine-type endopeptidase activity"/>
    <property type="evidence" value="ECO:0000318"/>
    <property type="project" value="GO_Central"/>
</dbReference>
<dbReference type="STRING" id="45351.A7S8P7"/>
<dbReference type="Pfam" id="PF00089">
    <property type="entry name" value="Trypsin"/>
    <property type="match status" value="1"/>
</dbReference>
<keyword evidence="6" id="KW-0812">Transmembrane</keyword>
<evidence type="ECO:0000256" key="8">
    <source>
        <dbReference type="ARBA" id="ARBA00022825"/>
    </source>
</evidence>
<comment type="function">
    <text evidence="14">May play a role in hearing.</text>
</comment>
<keyword evidence="7" id="KW-0378">Hydrolase</keyword>
<comment type="subcellular location">
    <subcellularLocation>
        <location evidence="1">Cell membrane</location>
        <topology evidence="1">Single-pass type II membrane protein</topology>
    </subcellularLocation>
    <subcellularLocation>
        <location evidence="2">Secreted</location>
    </subcellularLocation>
</comment>
<evidence type="ECO:0000256" key="5">
    <source>
        <dbReference type="ARBA" id="ARBA00022670"/>
    </source>
</evidence>
<dbReference type="GO" id="GO:0005615">
    <property type="term" value="C:extracellular space"/>
    <property type="evidence" value="ECO:0000318"/>
    <property type="project" value="GO_Central"/>
</dbReference>
<evidence type="ECO:0000256" key="13">
    <source>
        <dbReference type="ARBA" id="ARBA00023180"/>
    </source>
</evidence>
<dbReference type="PROSITE" id="PS50240">
    <property type="entry name" value="TRYPSIN_DOM"/>
    <property type="match status" value="1"/>
</dbReference>
<dbReference type="Gene3D" id="2.40.10.10">
    <property type="entry name" value="Trypsin-like serine proteases"/>
    <property type="match status" value="1"/>
</dbReference>
<evidence type="ECO:0000256" key="11">
    <source>
        <dbReference type="ARBA" id="ARBA00023136"/>
    </source>
</evidence>
<keyword evidence="10" id="KW-1133">Transmembrane helix</keyword>
<feature type="non-terminal residue" evidence="18">
    <location>
        <position position="240"/>
    </location>
</feature>
<dbReference type="InParanoid" id="A7S8P7"/>
<keyword evidence="11" id="KW-0472">Membrane</keyword>
<dbReference type="InterPro" id="IPR001314">
    <property type="entry name" value="Peptidase_S1A"/>
</dbReference>
<dbReference type="MEROPS" id="S01.256"/>
<feature type="domain" description="Peptidase S1" evidence="17">
    <location>
        <begin position="1"/>
        <end position="240"/>
    </location>
</feature>
<evidence type="ECO:0000256" key="4">
    <source>
        <dbReference type="ARBA" id="ARBA00022525"/>
    </source>
</evidence>
<evidence type="ECO:0000256" key="15">
    <source>
        <dbReference type="ARBA" id="ARBA00071705"/>
    </source>
</evidence>
<evidence type="ECO:0000256" key="9">
    <source>
        <dbReference type="ARBA" id="ARBA00022968"/>
    </source>
</evidence>
<dbReference type="InterPro" id="IPR009003">
    <property type="entry name" value="Peptidase_S1_PA"/>
</dbReference>
<evidence type="ECO:0000259" key="17">
    <source>
        <dbReference type="PROSITE" id="PS50240"/>
    </source>
</evidence>
<dbReference type="InterPro" id="IPR001254">
    <property type="entry name" value="Trypsin_dom"/>
</dbReference>
<sequence length="240" mass="26371">IISGSDAQPNSWPWMVQINYNNGHHCGGTLVSPQWVVTAAHCVDHVKDPKNYNELAITLGEHKRSASEGTEQRFSVARIIVHPQYFEPTAINNDIALIKLNKPARLNKYVNLACLPRQGEELSDGKICYATGWGLTVGGDWKSQSDVLKQTPLPVVNRQECQTDYDDIPITTAMMCTGYGGRSSISTCNTDSGGPVVCKSKLGHWYLQGVVSFGARACAPGHYSVNAKVSKFVTWINQYI</sequence>
<dbReference type="InterPro" id="IPR043504">
    <property type="entry name" value="Peptidase_S1_PA_chymotrypsin"/>
</dbReference>
<protein>
    <recommendedName>
        <fullName evidence="15">Transmembrane protease serine 5</fullName>
    </recommendedName>
    <alternativeName>
        <fullName evidence="16">Spinesin</fullName>
    </alternativeName>
</protein>
<reference evidence="18 19" key="1">
    <citation type="journal article" date="2007" name="Science">
        <title>Sea anemone genome reveals ancestral eumetazoan gene repertoire and genomic organization.</title>
        <authorList>
            <person name="Putnam N.H."/>
            <person name="Srivastava M."/>
            <person name="Hellsten U."/>
            <person name="Dirks B."/>
            <person name="Chapman J."/>
            <person name="Salamov A."/>
            <person name="Terry A."/>
            <person name="Shapiro H."/>
            <person name="Lindquist E."/>
            <person name="Kapitonov V.V."/>
            <person name="Jurka J."/>
            <person name="Genikhovich G."/>
            <person name="Grigoriev I.V."/>
            <person name="Lucas S.M."/>
            <person name="Steele R.E."/>
            <person name="Finnerty J.R."/>
            <person name="Technau U."/>
            <person name="Martindale M.Q."/>
            <person name="Rokhsar D.S."/>
        </authorList>
    </citation>
    <scope>NUCLEOTIDE SEQUENCE [LARGE SCALE GENOMIC DNA]</scope>
    <source>
        <strain evidence="19">CH2 X CH6</strain>
    </source>
</reference>
<dbReference type="SMART" id="SM00020">
    <property type="entry name" value="Tryp_SPc"/>
    <property type="match status" value="1"/>
</dbReference>
<dbReference type="HOGENOM" id="CLU_006842_7_0_1"/>
<proteinExistence type="predicted"/>
<evidence type="ECO:0000313" key="19">
    <source>
        <dbReference type="Proteomes" id="UP000001593"/>
    </source>
</evidence>
<keyword evidence="9" id="KW-0735">Signal-anchor</keyword>
<evidence type="ECO:0000256" key="16">
    <source>
        <dbReference type="ARBA" id="ARBA00075021"/>
    </source>
</evidence>
<name>A7S8P7_NEMVE</name>
<evidence type="ECO:0000256" key="2">
    <source>
        <dbReference type="ARBA" id="ARBA00004613"/>
    </source>
</evidence>
<dbReference type="InterPro" id="IPR050127">
    <property type="entry name" value="Serine_Proteases_S1"/>
</dbReference>
<dbReference type="EMBL" id="DS469599">
    <property type="protein sequence ID" value="EDO39910.1"/>
    <property type="molecule type" value="Genomic_DNA"/>
</dbReference>
<dbReference type="OrthoDB" id="5918597at2759"/>
<dbReference type="FunFam" id="2.40.10.10:FF:000092">
    <property type="entry name" value="Transmembrane protease serine 5"/>
    <property type="match status" value="1"/>
</dbReference>
<evidence type="ECO:0000256" key="1">
    <source>
        <dbReference type="ARBA" id="ARBA00004401"/>
    </source>
</evidence>
<evidence type="ECO:0000256" key="10">
    <source>
        <dbReference type="ARBA" id="ARBA00022989"/>
    </source>
</evidence>
<evidence type="ECO:0000313" key="18">
    <source>
        <dbReference type="EMBL" id="EDO39910.1"/>
    </source>
</evidence>
<evidence type="ECO:0000256" key="7">
    <source>
        <dbReference type="ARBA" id="ARBA00022801"/>
    </source>
</evidence>
<keyword evidence="4" id="KW-0964">Secreted</keyword>
<gene>
    <name evidence="18" type="ORF">NEMVEDRAFT_v1g108942</name>
</gene>
<dbReference type="PRINTS" id="PR00722">
    <property type="entry name" value="CHYMOTRYPSIN"/>
</dbReference>
<dbReference type="OMA" id="AGHCVRY"/>
<dbReference type="eggNOG" id="KOG3627">
    <property type="taxonomic scope" value="Eukaryota"/>
</dbReference>
<accession>A7S8P7</accession>
<dbReference type="CDD" id="cd00190">
    <property type="entry name" value="Tryp_SPc"/>
    <property type="match status" value="1"/>
</dbReference>